<accession>A0A5P9P6N9</accession>
<dbReference type="KEGG" id="nas:GCU68_15440"/>
<dbReference type="OrthoDB" id="240306at2157"/>
<gene>
    <name evidence="1" type="ORF">GCU68_15440</name>
</gene>
<reference evidence="1 2" key="1">
    <citation type="journal article" date="2007" name="Int. J. Syst. Evol. Microbiol.">
        <title>Natronorubrum sulfidifaciens sp. nov., an extremely haloalkaliphilic archaeon isolated from Aiding salt lake in Xin-Jiang, China.</title>
        <authorList>
            <person name="Cui H.L."/>
            <person name="Tohty D."/>
            <person name="Liu H.C."/>
            <person name="Liu S.J."/>
            <person name="Oren A."/>
            <person name="Zhou P.J."/>
        </authorList>
    </citation>
    <scope>NUCLEOTIDE SEQUENCE [LARGE SCALE GENOMIC DNA]</scope>
    <source>
        <strain evidence="1 2">7-3</strain>
    </source>
</reference>
<evidence type="ECO:0000313" key="2">
    <source>
        <dbReference type="Proteomes" id="UP000326170"/>
    </source>
</evidence>
<dbReference type="Gene3D" id="3.10.20.30">
    <property type="match status" value="1"/>
</dbReference>
<dbReference type="AlphaFoldDB" id="A0A5P9P6N9"/>
<dbReference type="InterPro" id="IPR003749">
    <property type="entry name" value="ThiS/MoaD-like"/>
</dbReference>
<keyword evidence="2" id="KW-1185">Reference proteome</keyword>
<sequence>MATETAHEEQRTQAQSETTVTVRCTGHVREAVGAHELEFTFAGDRLREFLEAFFEEYDVEDMLIAETEADATAHGWAPAPENLPGTWKKNPEGEQTRTFARVAINGRFNEHYEGLETILEDGDRVALIYPFMFCC</sequence>
<dbReference type="CDD" id="cd17040">
    <property type="entry name" value="Ubl_MoaD_like"/>
    <property type="match status" value="1"/>
</dbReference>
<dbReference type="EMBL" id="CP045488">
    <property type="protein sequence ID" value="QFU83829.1"/>
    <property type="molecule type" value="Genomic_DNA"/>
</dbReference>
<proteinExistence type="predicted"/>
<dbReference type="Pfam" id="PF02597">
    <property type="entry name" value="ThiS"/>
    <property type="match status" value="1"/>
</dbReference>
<dbReference type="RefSeq" id="WP_152943080.1">
    <property type="nucleotide sequence ID" value="NZ_CP045488.1"/>
</dbReference>
<dbReference type="Proteomes" id="UP000326170">
    <property type="component" value="Chromosome"/>
</dbReference>
<dbReference type="InterPro" id="IPR012675">
    <property type="entry name" value="Beta-grasp_dom_sf"/>
</dbReference>
<organism evidence="1 2">
    <name type="scientific">Natronorubrum aibiense</name>
    <dbReference type="NCBI Taxonomy" id="348826"/>
    <lineage>
        <taxon>Archaea</taxon>
        <taxon>Methanobacteriati</taxon>
        <taxon>Methanobacteriota</taxon>
        <taxon>Stenosarchaea group</taxon>
        <taxon>Halobacteria</taxon>
        <taxon>Halobacteriales</taxon>
        <taxon>Natrialbaceae</taxon>
        <taxon>Natronorubrum</taxon>
    </lineage>
</organism>
<dbReference type="InterPro" id="IPR016155">
    <property type="entry name" value="Mopterin_synth/thiamin_S_b"/>
</dbReference>
<dbReference type="SUPFAM" id="SSF54285">
    <property type="entry name" value="MoaD/ThiS"/>
    <property type="match status" value="1"/>
</dbReference>
<evidence type="ECO:0000313" key="1">
    <source>
        <dbReference type="EMBL" id="QFU83829.1"/>
    </source>
</evidence>
<protein>
    <submittedName>
        <fullName evidence="1">Pterin cluster protein</fullName>
    </submittedName>
</protein>
<name>A0A5P9P6N9_9EURY</name>
<dbReference type="GeneID" id="42302465"/>